<accession>A0A2K9P1I8</accession>
<feature type="region of interest" description="Disordered" evidence="1">
    <location>
        <begin position="109"/>
        <end position="153"/>
    </location>
</feature>
<gene>
    <name evidence="2" type="ORF">B9O19_00939</name>
</gene>
<dbReference type="RefSeq" id="WP_102365340.1">
    <property type="nucleotide sequence ID" value="NZ_CP020991.1"/>
</dbReference>
<protein>
    <submittedName>
        <fullName evidence="2">DnaD domain protein</fullName>
    </submittedName>
</protein>
<proteinExistence type="predicted"/>
<dbReference type="KEGG" id="mpec:B9O19_00939"/>
<dbReference type="Proteomes" id="UP000235589">
    <property type="component" value="Chromosome"/>
</dbReference>
<evidence type="ECO:0000256" key="1">
    <source>
        <dbReference type="SAM" id="MobiDB-lite"/>
    </source>
</evidence>
<organism evidence="2 3">
    <name type="scientific">Monoglobus pectinilyticus</name>
    <dbReference type="NCBI Taxonomy" id="1981510"/>
    <lineage>
        <taxon>Bacteria</taxon>
        <taxon>Bacillati</taxon>
        <taxon>Bacillota</taxon>
        <taxon>Clostridia</taxon>
        <taxon>Monoglobales</taxon>
        <taxon>Monoglobaceae</taxon>
        <taxon>Monoglobus</taxon>
    </lineage>
</organism>
<dbReference type="OrthoDB" id="9788567at2"/>
<dbReference type="EMBL" id="CP020991">
    <property type="protein sequence ID" value="AUO19110.1"/>
    <property type="molecule type" value="Genomic_DNA"/>
</dbReference>
<reference evidence="2 3" key="1">
    <citation type="submission" date="2017-04" db="EMBL/GenBank/DDBJ databases">
        <title>Monoglobus pectinilyticus 14 draft genome.</title>
        <authorList>
            <person name="Kim C."/>
            <person name="Rosendale D.I."/>
            <person name="Kelly W.J."/>
            <person name="Tannock G.W."/>
            <person name="Patchett M.L."/>
            <person name="Jordens J.Z."/>
        </authorList>
    </citation>
    <scope>NUCLEOTIDE SEQUENCE [LARGE SCALE GENOMIC DNA]</scope>
    <source>
        <strain evidence="2 3">14</strain>
    </source>
</reference>
<evidence type="ECO:0000313" key="2">
    <source>
        <dbReference type="EMBL" id="AUO19110.1"/>
    </source>
</evidence>
<dbReference type="AlphaFoldDB" id="A0A2K9P1I8"/>
<evidence type="ECO:0000313" key="3">
    <source>
        <dbReference type="Proteomes" id="UP000235589"/>
    </source>
</evidence>
<name>A0A2K9P1I8_9FIRM</name>
<keyword evidence="3" id="KW-1185">Reference proteome</keyword>
<dbReference type="GeneID" id="98062355"/>
<feature type="compositionally biased region" description="Basic and acidic residues" evidence="1">
    <location>
        <begin position="129"/>
        <end position="152"/>
    </location>
</feature>
<feature type="compositionally biased region" description="Polar residues" evidence="1">
    <location>
        <begin position="116"/>
        <end position="125"/>
    </location>
</feature>
<sequence>MNYITEIKGFNDLLLRERLSSGQIALWYALMHIDNKSGWKKWFTVPVITLELHTGLSKSGIYKNREVLKQLGLIDFKAFKGKAARYTINSFCEDFKSISNNIAEKCPSGIADSRQESNQGSNQRSRPLYKQDKTKQDKTILKENNKRKDNSDKNVYGKYKNVFLSDEEFSELKQFYPNDWSDRIETLSEGIELKGYKYKNYLLAIKKWAEYEGQKADRGVVKSPGLNNYSDGNKSDYAEIERILIERMQNGY</sequence>